<protein>
    <submittedName>
        <fullName evidence="7">ABC transporter permease</fullName>
    </submittedName>
</protein>
<dbReference type="PANTHER" id="PTHR43077:SF11">
    <property type="entry name" value="TRANSPORT PERMEASE YVFS-RELATED"/>
    <property type="match status" value="1"/>
</dbReference>
<dbReference type="GO" id="GO:0016020">
    <property type="term" value="C:membrane"/>
    <property type="evidence" value="ECO:0007669"/>
    <property type="project" value="UniProtKB-SubCell"/>
</dbReference>
<dbReference type="InterPro" id="IPR051328">
    <property type="entry name" value="T7SS_ABC-Transporter"/>
</dbReference>
<evidence type="ECO:0000256" key="3">
    <source>
        <dbReference type="ARBA" id="ARBA00022989"/>
    </source>
</evidence>
<organism evidence="7 8">
    <name type="scientific">Luteimonas viscosa</name>
    <dbReference type="NCBI Taxonomy" id="1132694"/>
    <lineage>
        <taxon>Bacteria</taxon>
        <taxon>Pseudomonadati</taxon>
        <taxon>Pseudomonadota</taxon>
        <taxon>Gammaproteobacteria</taxon>
        <taxon>Lysobacterales</taxon>
        <taxon>Lysobacteraceae</taxon>
        <taxon>Luteimonas</taxon>
    </lineage>
</organism>
<dbReference type="Pfam" id="PF01061">
    <property type="entry name" value="ABC2_membrane"/>
    <property type="match status" value="1"/>
</dbReference>
<dbReference type="PANTHER" id="PTHR43077">
    <property type="entry name" value="TRANSPORT PERMEASE YVFS-RELATED"/>
    <property type="match status" value="1"/>
</dbReference>
<feature type="transmembrane region" description="Helical" evidence="5">
    <location>
        <begin position="241"/>
        <end position="262"/>
    </location>
</feature>
<feature type="domain" description="ABC-2 type transporter transmembrane" evidence="6">
    <location>
        <begin position="31"/>
        <end position="211"/>
    </location>
</feature>
<dbReference type="AlphaFoldDB" id="A0A5D4XGE6"/>
<evidence type="ECO:0000256" key="5">
    <source>
        <dbReference type="SAM" id="Phobius"/>
    </source>
</evidence>
<accession>A0A5D4XGE6</accession>
<evidence type="ECO:0000256" key="1">
    <source>
        <dbReference type="ARBA" id="ARBA00004141"/>
    </source>
</evidence>
<feature type="transmembrane region" description="Helical" evidence="5">
    <location>
        <begin position="187"/>
        <end position="207"/>
    </location>
</feature>
<evidence type="ECO:0000313" key="8">
    <source>
        <dbReference type="Proteomes" id="UP000324973"/>
    </source>
</evidence>
<feature type="transmembrane region" description="Helical" evidence="5">
    <location>
        <begin position="41"/>
        <end position="61"/>
    </location>
</feature>
<dbReference type="RefSeq" id="WP_149104383.1">
    <property type="nucleotide sequence ID" value="NZ_VTFT01000002.1"/>
</dbReference>
<keyword evidence="2 5" id="KW-0812">Transmembrane</keyword>
<feature type="transmembrane region" description="Helical" evidence="5">
    <location>
        <begin position="154"/>
        <end position="175"/>
    </location>
</feature>
<dbReference type="EMBL" id="VTFT01000002">
    <property type="protein sequence ID" value="TYT23687.1"/>
    <property type="molecule type" value="Genomic_DNA"/>
</dbReference>
<reference evidence="7 8" key="1">
    <citation type="submission" date="2019-08" db="EMBL/GenBank/DDBJ databases">
        <title>Luteimonas viscosus sp. nov., isolated from soil of a sunflower field.</title>
        <authorList>
            <person name="Jianli Z."/>
            <person name="Ying Z."/>
        </authorList>
    </citation>
    <scope>NUCLEOTIDE SEQUENCE [LARGE SCALE GENOMIC DNA]</scope>
    <source>
        <strain evidence="7 8">XBU10</strain>
    </source>
</reference>
<comment type="subcellular location">
    <subcellularLocation>
        <location evidence="1">Membrane</location>
        <topology evidence="1">Multi-pass membrane protein</topology>
    </subcellularLocation>
</comment>
<feature type="transmembrane region" description="Helical" evidence="5">
    <location>
        <begin position="73"/>
        <end position="98"/>
    </location>
</feature>
<proteinExistence type="predicted"/>
<evidence type="ECO:0000259" key="6">
    <source>
        <dbReference type="Pfam" id="PF01061"/>
    </source>
</evidence>
<evidence type="ECO:0000256" key="4">
    <source>
        <dbReference type="ARBA" id="ARBA00023136"/>
    </source>
</evidence>
<evidence type="ECO:0000313" key="7">
    <source>
        <dbReference type="EMBL" id="TYT23687.1"/>
    </source>
</evidence>
<comment type="caution">
    <text evidence="7">The sequence shown here is derived from an EMBL/GenBank/DDBJ whole genome shotgun (WGS) entry which is preliminary data.</text>
</comment>
<gene>
    <name evidence="7" type="ORF">FZO89_15775</name>
</gene>
<keyword evidence="4 5" id="KW-0472">Membrane</keyword>
<name>A0A5D4XGE6_9GAMM</name>
<keyword evidence="8" id="KW-1185">Reference proteome</keyword>
<dbReference type="InterPro" id="IPR013525">
    <property type="entry name" value="ABC2_TM"/>
</dbReference>
<dbReference type="GO" id="GO:0140359">
    <property type="term" value="F:ABC-type transporter activity"/>
    <property type="evidence" value="ECO:0007669"/>
    <property type="project" value="InterPro"/>
</dbReference>
<keyword evidence="3 5" id="KW-1133">Transmembrane helix</keyword>
<dbReference type="Proteomes" id="UP000324973">
    <property type="component" value="Unassembled WGS sequence"/>
</dbReference>
<sequence>MNAHVLDQRSVAGMPSPRQLLGAYLEEIRCEALRLLRNPGLAFPVLVMPVALYALIALVVAGDATADDPLVGVFMFSAFSVMAISMPALFGIGTSLAMEREMGMLRLRRAQPAPGGSWLVAKIACGIAFGLLAYLPILATALAADRLPLDAMRIVAMSAALIASAVPFCAMGLMIGTLFRGSSAPGYANLVYLPGCYLSGMFFPLPASMHWQTPVWPQFHVNQLAMHAAGVGKFQFESLPMAAAGAVGFTVLFSAVAIWRLARKG</sequence>
<feature type="transmembrane region" description="Helical" evidence="5">
    <location>
        <begin position="119"/>
        <end position="142"/>
    </location>
</feature>
<evidence type="ECO:0000256" key="2">
    <source>
        <dbReference type="ARBA" id="ARBA00022692"/>
    </source>
</evidence>
<dbReference type="OrthoDB" id="9786643at2"/>